<evidence type="ECO:0000313" key="2">
    <source>
        <dbReference type="EMBL" id="GGM46133.1"/>
    </source>
</evidence>
<organism evidence="2 3">
    <name type="scientific">Longimycelium tulufanense</name>
    <dbReference type="NCBI Taxonomy" id="907463"/>
    <lineage>
        <taxon>Bacteria</taxon>
        <taxon>Bacillati</taxon>
        <taxon>Actinomycetota</taxon>
        <taxon>Actinomycetes</taxon>
        <taxon>Pseudonocardiales</taxon>
        <taxon>Pseudonocardiaceae</taxon>
        <taxon>Longimycelium</taxon>
    </lineage>
</organism>
<dbReference type="Proteomes" id="UP000637578">
    <property type="component" value="Unassembled WGS sequence"/>
</dbReference>
<dbReference type="AlphaFoldDB" id="A0A8J3CC68"/>
<gene>
    <name evidence="2" type="ORF">GCM10012275_16410</name>
</gene>
<evidence type="ECO:0000256" key="1">
    <source>
        <dbReference type="SAM" id="MobiDB-lite"/>
    </source>
</evidence>
<keyword evidence="3" id="KW-1185">Reference proteome</keyword>
<comment type="caution">
    <text evidence="2">The sequence shown here is derived from an EMBL/GenBank/DDBJ whole genome shotgun (WGS) entry which is preliminary data.</text>
</comment>
<proteinExistence type="predicted"/>
<reference evidence="2" key="2">
    <citation type="submission" date="2020-09" db="EMBL/GenBank/DDBJ databases">
        <authorList>
            <person name="Sun Q."/>
            <person name="Zhou Y."/>
        </authorList>
    </citation>
    <scope>NUCLEOTIDE SEQUENCE</scope>
    <source>
        <strain evidence="2">CGMCC 4.5737</strain>
    </source>
</reference>
<name>A0A8J3CC68_9PSEU</name>
<reference evidence="2" key="1">
    <citation type="journal article" date="2014" name="Int. J. Syst. Evol. Microbiol.">
        <title>Complete genome sequence of Corynebacterium casei LMG S-19264T (=DSM 44701T), isolated from a smear-ripened cheese.</title>
        <authorList>
            <consortium name="US DOE Joint Genome Institute (JGI-PGF)"/>
            <person name="Walter F."/>
            <person name="Albersmeier A."/>
            <person name="Kalinowski J."/>
            <person name="Ruckert C."/>
        </authorList>
    </citation>
    <scope>NUCLEOTIDE SEQUENCE</scope>
    <source>
        <strain evidence="2">CGMCC 4.5737</strain>
    </source>
</reference>
<sequence length="53" mass="5852">MLLGHHGHARPENRREKNDTVTGLPNDRFVAQLALGRCTGQKDRVASRGTDVV</sequence>
<feature type="compositionally biased region" description="Basic and acidic residues" evidence="1">
    <location>
        <begin position="9"/>
        <end position="19"/>
    </location>
</feature>
<evidence type="ECO:0000313" key="3">
    <source>
        <dbReference type="Proteomes" id="UP000637578"/>
    </source>
</evidence>
<dbReference type="EMBL" id="BMMK01000005">
    <property type="protein sequence ID" value="GGM46133.1"/>
    <property type="molecule type" value="Genomic_DNA"/>
</dbReference>
<protein>
    <submittedName>
        <fullName evidence="2">Uncharacterized protein</fullName>
    </submittedName>
</protein>
<feature type="region of interest" description="Disordered" evidence="1">
    <location>
        <begin position="1"/>
        <end position="24"/>
    </location>
</feature>
<accession>A0A8J3CC68</accession>